<feature type="compositionally biased region" description="Basic residues" evidence="1">
    <location>
        <begin position="317"/>
        <end position="327"/>
    </location>
</feature>
<feature type="region of interest" description="Disordered" evidence="1">
    <location>
        <begin position="302"/>
        <end position="333"/>
    </location>
</feature>
<dbReference type="Pfam" id="PF18976">
    <property type="entry name" value="DUF5712"/>
    <property type="match status" value="1"/>
</dbReference>
<organism evidence="2">
    <name type="scientific">Roseihalotalea indica</name>
    <dbReference type="NCBI Taxonomy" id="2867963"/>
    <lineage>
        <taxon>Bacteria</taxon>
        <taxon>Pseudomonadati</taxon>
        <taxon>Bacteroidota</taxon>
        <taxon>Cytophagia</taxon>
        <taxon>Cytophagales</taxon>
        <taxon>Catalimonadaceae</taxon>
        <taxon>Roseihalotalea</taxon>
    </lineage>
</organism>
<proteinExistence type="predicted"/>
<reference evidence="2" key="1">
    <citation type="journal article" date="2023" name="Comput. Struct. Biotechnol. J.">
        <title>Discovery of a novel marine Bacteroidetes with a rich repertoire of carbohydrate-active enzymes.</title>
        <authorList>
            <person name="Chen B."/>
            <person name="Liu G."/>
            <person name="Chen Q."/>
            <person name="Wang H."/>
            <person name="Liu L."/>
            <person name="Tang K."/>
        </authorList>
    </citation>
    <scope>NUCLEOTIDE SEQUENCE</scope>
    <source>
        <strain evidence="2">TK19036</strain>
    </source>
</reference>
<dbReference type="EMBL" id="CP120682">
    <property type="protein sequence ID" value="WKN38677.1"/>
    <property type="molecule type" value="Genomic_DNA"/>
</dbReference>
<evidence type="ECO:0000256" key="1">
    <source>
        <dbReference type="SAM" id="MobiDB-lite"/>
    </source>
</evidence>
<protein>
    <submittedName>
        <fullName evidence="2">DUF5712 family protein</fullName>
    </submittedName>
</protein>
<dbReference type="AlphaFoldDB" id="A0AA49GPP1"/>
<gene>
    <name evidence="2" type="ORF">K4G66_08175</name>
</gene>
<reference evidence="2" key="2">
    <citation type="journal article" date="2024" name="Antonie Van Leeuwenhoek">
        <title>Roseihalotalea indica gen. nov., sp. nov., a halophilic Bacteroidetes from mesopelagic Southwest Indian Ocean with higher carbohydrate metabolic potential.</title>
        <authorList>
            <person name="Chen B."/>
            <person name="Zhang M."/>
            <person name="Lin D."/>
            <person name="Ye J."/>
            <person name="Tang K."/>
        </authorList>
    </citation>
    <scope>NUCLEOTIDE SEQUENCE</scope>
    <source>
        <strain evidence="2">TK19036</strain>
    </source>
</reference>
<dbReference type="InterPro" id="IPR043766">
    <property type="entry name" value="BfmA-like"/>
</dbReference>
<sequence>MHSKIIDPRRDGRFVFANRGSCSKTVSYLGHEARERGEAVRFFHQERTEVPTEEVKETMDANTKGLRKQQEKFYSLVLSPSQAELQHIKNDPEKLQAYTVKVMENYAANFHLNDGRRLSASDLLWYATIHQQRKEKEGEAKGKTKPGLHQHVHILVSAKDKTGEYRLNPKGRKSYFIFKDWQVKNGKTFQEMFDYRKPTVSEKLTAGMPEETKQRHQQRIRDKIAYLNEYLISSPKLSVEKALAMGKEQQYGKGFFFRLHHLTQQFQQGKLIHDPYQVLETGKDTPVRFPEPPVMSFAKSVKQLGNQVAEPEEPLGHPKKKQHRVWKHQSLER</sequence>
<evidence type="ECO:0000313" key="2">
    <source>
        <dbReference type="EMBL" id="WKN38677.1"/>
    </source>
</evidence>
<name>A0AA49GPP1_9BACT</name>
<accession>A0AA49GPP1</accession>